<keyword evidence="2" id="KW-1185">Reference proteome</keyword>
<comment type="caution">
    <text evidence="1">The sequence shown here is derived from an EMBL/GenBank/DDBJ whole genome shotgun (WGS) entry which is preliminary data.</text>
</comment>
<dbReference type="RefSeq" id="WP_179742879.1">
    <property type="nucleotide sequence ID" value="NZ_JACCAS010000001.1"/>
</dbReference>
<dbReference type="InterPro" id="IPR008018">
    <property type="entry name" value="Phage_tail_attach_FII"/>
</dbReference>
<dbReference type="Pfam" id="PF05354">
    <property type="entry name" value="Phage_attach"/>
    <property type="match status" value="1"/>
</dbReference>
<dbReference type="AlphaFoldDB" id="A0A7Y9WIE3"/>
<dbReference type="EMBL" id="JACCAS010000001">
    <property type="protein sequence ID" value="NYH21389.1"/>
    <property type="molecule type" value="Genomic_DNA"/>
</dbReference>
<gene>
    <name evidence="1" type="ORF">GGD40_000868</name>
</gene>
<organism evidence="1 2">
    <name type="scientific">Paraburkholderia bryophila</name>
    <dbReference type="NCBI Taxonomy" id="420952"/>
    <lineage>
        <taxon>Bacteria</taxon>
        <taxon>Pseudomonadati</taxon>
        <taxon>Pseudomonadota</taxon>
        <taxon>Betaproteobacteria</taxon>
        <taxon>Burkholderiales</taxon>
        <taxon>Burkholderiaceae</taxon>
        <taxon>Paraburkholderia</taxon>
    </lineage>
</organism>
<sequence length="107" mass="11309">MVDFDSLNVAINGAFGEPLSYQPAAGGQPFTVQGVFTDAYKRSFDNGEGGIGWTTTAPSVGVRAADFSSPPVKNDSLTRLSNGQVYILFDKHADGIGWLNIILKAVA</sequence>
<evidence type="ECO:0000313" key="2">
    <source>
        <dbReference type="Proteomes" id="UP000540929"/>
    </source>
</evidence>
<dbReference type="Proteomes" id="UP000540929">
    <property type="component" value="Unassembled WGS sequence"/>
</dbReference>
<evidence type="ECO:0000313" key="1">
    <source>
        <dbReference type="EMBL" id="NYH21389.1"/>
    </source>
</evidence>
<protein>
    <submittedName>
        <fullName evidence="1">Uncharacterized protein</fullName>
    </submittedName>
</protein>
<proteinExistence type="predicted"/>
<name>A0A7Y9WIE3_9BURK</name>
<reference evidence="1 2" key="1">
    <citation type="submission" date="2020-07" db="EMBL/GenBank/DDBJ databases">
        <title>Exploring microbial biodiversity for novel pathways involved in the catabolism of aromatic compounds derived from lignin.</title>
        <authorList>
            <person name="Elkins J."/>
        </authorList>
    </citation>
    <scope>NUCLEOTIDE SEQUENCE [LARGE SCALE GENOMIC DNA]</scope>
    <source>
        <strain evidence="1 2">H2C3C</strain>
    </source>
</reference>
<dbReference type="Gene3D" id="2.40.10.180">
    <property type="entry name" value="Phage tail proteins"/>
    <property type="match status" value="1"/>
</dbReference>
<accession>A0A7Y9WIE3</accession>
<dbReference type="GO" id="GO:0019068">
    <property type="term" value="P:virion assembly"/>
    <property type="evidence" value="ECO:0007669"/>
    <property type="project" value="InterPro"/>
</dbReference>
<dbReference type="InterPro" id="IPR053734">
    <property type="entry name" value="Phage_Head-Tail_Connect_sf"/>
</dbReference>